<feature type="signal peptide" evidence="1">
    <location>
        <begin position="1"/>
        <end position="29"/>
    </location>
</feature>
<dbReference type="eggNOG" id="ENOG5033Y1E">
    <property type="taxonomic scope" value="Bacteria"/>
</dbReference>
<protein>
    <submittedName>
        <fullName evidence="2">Putative signal peptide protein</fullName>
    </submittedName>
</protein>
<proteinExistence type="predicted"/>
<dbReference type="OrthoDB" id="9001603at2"/>
<evidence type="ECO:0000313" key="2">
    <source>
        <dbReference type="EMBL" id="AAZ60724.1"/>
    </source>
</evidence>
<accession>Q472F9</accession>
<dbReference type="HOGENOM" id="CLU_107577_0_0_4"/>
<feature type="chain" id="PRO_5004233023" evidence="1">
    <location>
        <begin position="30"/>
        <end position="209"/>
    </location>
</feature>
<sequence>MCRRTPLQRRSLVSLAAALALAGAMPVRAADDNVLSTGPAAATAGGLGLNEAIREGEARRNAAPSAGATAGALSPRPEFAKLPVYVGKVGDKPVRLRIGPKPDERDSLRGEYTANGVPGVRLLAGEWEDGSFLMEESDDGTRVSGNWEGTIDASGAVRGTWTDAFNPANVLPFIIRPLGSVRVIPPFDTAPGSGATYAPAPPRASIQGW</sequence>
<keyword evidence="1" id="KW-0732">Signal</keyword>
<evidence type="ECO:0000256" key="1">
    <source>
        <dbReference type="SAM" id="SignalP"/>
    </source>
</evidence>
<dbReference type="STRING" id="264198.Reut_A1354"/>
<dbReference type="EMBL" id="CP000090">
    <property type="protein sequence ID" value="AAZ60724.1"/>
    <property type="molecule type" value="Genomic_DNA"/>
</dbReference>
<dbReference type="PROSITE" id="PS51318">
    <property type="entry name" value="TAT"/>
    <property type="match status" value="1"/>
</dbReference>
<dbReference type="KEGG" id="reu:Reut_A1354"/>
<gene>
    <name evidence="2" type="ordered locus">Reut_A1354</name>
</gene>
<organism evidence="2">
    <name type="scientific">Cupriavidus pinatubonensis (strain JMP 134 / LMG 1197)</name>
    <name type="common">Cupriavidus necator (strain JMP 134)</name>
    <dbReference type="NCBI Taxonomy" id="264198"/>
    <lineage>
        <taxon>Bacteria</taxon>
        <taxon>Pseudomonadati</taxon>
        <taxon>Pseudomonadota</taxon>
        <taxon>Betaproteobacteria</taxon>
        <taxon>Burkholderiales</taxon>
        <taxon>Burkholderiaceae</taxon>
        <taxon>Cupriavidus</taxon>
    </lineage>
</organism>
<name>Q472F9_CUPPJ</name>
<dbReference type="AlphaFoldDB" id="Q472F9"/>
<reference evidence="2" key="1">
    <citation type="submission" date="2005-08" db="EMBL/GenBank/DDBJ databases">
        <title>Complete sequence of Chromosome1 of Ralstonia eutropha JMP134.</title>
        <authorList>
            <person name="Copeland A."/>
            <person name="Lucas S."/>
            <person name="Lapidus A."/>
            <person name="Barry K."/>
            <person name="Detter J.C."/>
            <person name="Glavina T."/>
            <person name="Hammon N."/>
            <person name="Israni S."/>
            <person name="Pitluck S."/>
            <person name="Goltsman E."/>
            <person name="Martinez M."/>
            <person name="Schmutz J."/>
            <person name="Larimer F."/>
            <person name="Land M."/>
            <person name="Lykidis A."/>
            <person name="Richardson P."/>
        </authorList>
    </citation>
    <scope>NUCLEOTIDE SEQUENCE</scope>
    <source>
        <strain evidence="2">JMP134</strain>
    </source>
</reference>
<dbReference type="InterPro" id="IPR006311">
    <property type="entry name" value="TAT_signal"/>
</dbReference>